<keyword evidence="11" id="KW-0727">SH2 domain</keyword>
<dbReference type="Proteomes" id="UP000186922">
    <property type="component" value="Unassembled WGS sequence"/>
</dbReference>
<dbReference type="Gene3D" id="1.20.120.720">
    <property type="entry name" value="Myosin VI head, motor domain, U50 subdomain"/>
    <property type="match status" value="1"/>
</dbReference>
<evidence type="ECO:0000313" key="15">
    <source>
        <dbReference type="EMBL" id="GAV03224.1"/>
    </source>
</evidence>
<comment type="subcellular location">
    <subcellularLocation>
        <location evidence="2">Cell projection</location>
    </subcellularLocation>
    <subcellularLocation>
        <location evidence="1">Cytoplasm</location>
        <location evidence="1">Cytoskeleton</location>
    </subcellularLocation>
</comment>
<feature type="domain" description="SH2" evidence="13">
    <location>
        <begin position="887"/>
        <end position="982"/>
    </location>
</feature>
<dbReference type="GO" id="GO:0000146">
    <property type="term" value="F:microfilament motor activity"/>
    <property type="evidence" value="ECO:0007669"/>
    <property type="project" value="TreeGrafter"/>
</dbReference>
<keyword evidence="10" id="KW-0966">Cell projection</keyword>
<dbReference type="SUPFAM" id="SSF52540">
    <property type="entry name" value="P-loop containing nucleoside triphosphate hydrolases"/>
    <property type="match status" value="1"/>
</dbReference>
<comment type="similarity">
    <text evidence="12">Belongs to the TRAFAC class myosin-kinesin ATPase superfamily. Myosin family.</text>
</comment>
<evidence type="ECO:0000256" key="6">
    <source>
        <dbReference type="ARBA" id="ARBA00022840"/>
    </source>
</evidence>
<comment type="caution">
    <text evidence="12">Lacks conserved residue(s) required for the propagation of feature annotation.</text>
</comment>
<keyword evidence="7 12" id="KW-0518">Myosin</keyword>
<dbReference type="GO" id="GO:0030832">
    <property type="term" value="P:regulation of actin filament length"/>
    <property type="evidence" value="ECO:0007669"/>
    <property type="project" value="TreeGrafter"/>
</dbReference>
<evidence type="ECO:0008006" key="17">
    <source>
        <dbReference type="Google" id="ProtNLM"/>
    </source>
</evidence>
<organism evidence="15 16">
    <name type="scientific">Ramazzottius varieornatus</name>
    <name type="common">Water bear</name>
    <name type="synonym">Tardigrade</name>
    <dbReference type="NCBI Taxonomy" id="947166"/>
    <lineage>
        <taxon>Eukaryota</taxon>
        <taxon>Metazoa</taxon>
        <taxon>Ecdysozoa</taxon>
        <taxon>Tardigrada</taxon>
        <taxon>Eutardigrada</taxon>
        <taxon>Parachela</taxon>
        <taxon>Hypsibioidea</taxon>
        <taxon>Ramazzottiidae</taxon>
        <taxon>Ramazzottius</taxon>
    </lineage>
</organism>
<keyword evidence="16" id="KW-1185">Reference proteome</keyword>
<dbReference type="InterPro" id="IPR000980">
    <property type="entry name" value="SH2"/>
</dbReference>
<sequence>MRVSCLTGINWNNPYKMGSVLLVDFDVDDLTSVSLIDEEAIVSILRYRYRKHKTVTLIGEIFLSLNPFGGRRQSFSGTVRKKACIRPSSQGPSIATLSQRIYRKLTKSTVEPLSRAQCCVFSGDSGSGKTEASKTFLRLLAKCPGRGDLEAKIIAFNPLLEAFGNAKTSLNNNSSRFGKHIRLNFDSSGKVLGATLSGYLLEKCRLTRQNPGESNFHIFHLLFSSLSDQKLQKLKLDRFTRYRYLPGLGRKTAVGPLTSQPSCAANGMLAEMVCAAGFSKREQKFMTVVLAAVLSIGNIRFGEDPGGSTPFVAQTEVYLRNVSELLELDASNFRNQLQNLEIYSRGEIISRPYTKAEAEDCRDSIARALYSRLFSWIIHRINQDLTCGLPSRTEDQHNVGILDIFGFENLTCNSFEQLLINLTNEQLHQLFNFKIFKQEQQDYEDEGLDRNLIAYNDNANILKLFLDRPIGLLSLIDEESHFPRGSDRTLAEKFEHHFRRNPLFQCSIQPIANASSTYSLDEKLSTSFSIRHFAGEVVYEIEGFLEKNRDSLPGTFIKGGGTQTETKMTFVADRIALVFQTSRNPLVSLLFQAIISRTGSFMFDDKEATPGASRTSGHPGRSTRKRLTLGYQFRGSLLALIDQLKASDTSFVRCIRPNKEQKPGKFDDAYVLTQVSGPHLRNFLFNIPVLFFRLKLRNSGVLETVWLRRQGFPYRPSFNEFGSRFRGLLNEPHDDLLTLIDSSLLHYGNSSWHLGKTRVCIKYEVAEDLARRIALRDKAARTIQRVFRKYRRCLQMMRKQERVKQPEVTACPPLYATSLHIARGVYTGQDTPETHPDDSAYSPSEHEYAYADADQVCQWFKDCVYDQLGPQKNRRVVQITRKNVPTWWFDHLTRQEAEDLLRAKSAGTFLVRGTKDTPSVLVLSFRATPSSKCCRHYLIDLADEKTFAVRGEKITHPSLPDLLNYYRQNPLSNYDGYLTIPYGQEIPIQKHTSATYDHYMPPNIMNQSRKKTQPAVKFP</sequence>
<keyword evidence="9" id="KW-0206">Cytoskeleton</keyword>
<comment type="caution">
    <text evidence="15">The sequence shown here is derived from an EMBL/GenBank/DDBJ whole genome shotgun (WGS) entry which is preliminary data.</text>
</comment>
<dbReference type="InterPro" id="IPR036860">
    <property type="entry name" value="SH2_dom_sf"/>
</dbReference>
<gene>
    <name evidence="15" type="primary">RvY_13683</name>
    <name evidence="15" type="synonym">RvY_13683.1</name>
    <name evidence="15" type="ORF">RvY_13683-1</name>
</gene>
<dbReference type="SUPFAM" id="SSF55550">
    <property type="entry name" value="SH2 domain"/>
    <property type="match status" value="1"/>
</dbReference>
<dbReference type="PANTHER" id="PTHR46256">
    <property type="entry name" value="AGAP011099-PA"/>
    <property type="match status" value="1"/>
</dbReference>
<evidence type="ECO:0000259" key="14">
    <source>
        <dbReference type="PROSITE" id="PS51456"/>
    </source>
</evidence>
<keyword evidence="8 12" id="KW-0505">Motor protein</keyword>
<evidence type="ECO:0000256" key="11">
    <source>
        <dbReference type="PROSITE-ProRule" id="PRU00191"/>
    </source>
</evidence>
<evidence type="ECO:0000259" key="13">
    <source>
        <dbReference type="PROSITE" id="PS50001"/>
    </source>
</evidence>
<keyword evidence="4" id="KW-0677">Repeat</keyword>
<dbReference type="InterPro" id="IPR052409">
    <property type="entry name" value="Myosin-III_kinase_activity"/>
</dbReference>
<dbReference type="Gene3D" id="3.40.850.10">
    <property type="entry name" value="Kinesin motor domain"/>
    <property type="match status" value="1"/>
</dbReference>
<evidence type="ECO:0000256" key="8">
    <source>
        <dbReference type="ARBA" id="ARBA00023175"/>
    </source>
</evidence>
<evidence type="ECO:0000313" key="16">
    <source>
        <dbReference type="Proteomes" id="UP000186922"/>
    </source>
</evidence>
<dbReference type="GO" id="GO:0005524">
    <property type="term" value="F:ATP binding"/>
    <property type="evidence" value="ECO:0007669"/>
    <property type="project" value="UniProtKB-UniRule"/>
</dbReference>
<accession>A0A1D1VW64</accession>
<dbReference type="InterPro" id="IPR027417">
    <property type="entry name" value="P-loop_NTPase"/>
</dbReference>
<evidence type="ECO:0000256" key="12">
    <source>
        <dbReference type="PROSITE-ProRule" id="PRU00782"/>
    </source>
</evidence>
<dbReference type="GO" id="GO:0016459">
    <property type="term" value="C:myosin complex"/>
    <property type="evidence" value="ECO:0007669"/>
    <property type="project" value="UniProtKB-KW"/>
</dbReference>
<keyword evidence="12" id="KW-0009">Actin-binding</keyword>
<feature type="domain" description="Myosin motor" evidence="14">
    <location>
        <begin position="25"/>
        <end position="777"/>
    </location>
</feature>
<dbReference type="PANTHER" id="PTHR46256:SF5">
    <property type="entry name" value="MYOSIN-IIIB-LIKE"/>
    <property type="match status" value="1"/>
</dbReference>
<dbReference type="PROSITE" id="PS51456">
    <property type="entry name" value="MYOSIN_MOTOR"/>
    <property type="match status" value="1"/>
</dbReference>
<dbReference type="CDD" id="cd00124">
    <property type="entry name" value="MYSc"/>
    <property type="match status" value="1"/>
</dbReference>
<dbReference type="SMART" id="SM00252">
    <property type="entry name" value="SH2"/>
    <property type="match status" value="1"/>
</dbReference>
<dbReference type="PROSITE" id="PS50001">
    <property type="entry name" value="SH2"/>
    <property type="match status" value="1"/>
</dbReference>
<dbReference type="STRING" id="947166.A0A1D1VW64"/>
<dbReference type="Gene3D" id="1.20.58.530">
    <property type="match status" value="1"/>
</dbReference>
<evidence type="ECO:0000256" key="7">
    <source>
        <dbReference type="ARBA" id="ARBA00023123"/>
    </source>
</evidence>
<dbReference type="InterPro" id="IPR036961">
    <property type="entry name" value="Kinesin_motor_dom_sf"/>
</dbReference>
<dbReference type="GO" id="GO:0042995">
    <property type="term" value="C:cell projection"/>
    <property type="evidence" value="ECO:0007669"/>
    <property type="project" value="UniProtKB-SubCell"/>
</dbReference>
<dbReference type="OrthoDB" id="6108017at2759"/>
<dbReference type="GO" id="GO:0003779">
    <property type="term" value="F:actin binding"/>
    <property type="evidence" value="ECO:0007669"/>
    <property type="project" value="UniProtKB-KW"/>
</dbReference>
<evidence type="ECO:0000256" key="5">
    <source>
        <dbReference type="ARBA" id="ARBA00022741"/>
    </source>
</evidence>
<evidence type="ECO:0000256" key="10">
    <source>
        <dbReference type="ARBA" id="ARBA00023273"/>
    </source>
</evidence>
<protein>
    <recommendedName>
        <fullName evidence="17">Myosin motor domain-containing protein</fullName>
    </recommendedName>
</protein>
<evidence type="ECO:0000256" key="3">
    <source>
        <dbReference type="ARBA" id="ARBA00022490"/>
    </source>
</evidence>
<dbReference type="InterPro" id="IPR001609">
    <property type="entry name" value="Myosin_head_motor_dom-like"/>
</dbReference>
<dbReference type="EMBL" id="BDGG01000009">
    <property type="protein sequence ID" value="GAV03224.1"/>
    <property type="molecule type" value="Genomic_DNA"/>
</dbReference>
<keyword evidence="3" id="KW-0963">Cytoplasm</keyword>
<dbReference type="Pfam" id="PF00063">
    <property type="entry name" value="Myosin_head"/>
    <property type="match status" value="1"/>
</dbReference>
<dbReference type="SMART" id="SM00242">
    <property type="entry name" value="MYSc"/>
    <property type="match status" value="1"/>
</dbReference>
<name>A0A1D1VW64_RAMVA</name>
<dbReference type="Gene3D" id="1.10.10.820">
    <property type="match status" value="1"/>
</dbReference>
<dbReference type="Gene3D" id="1.20.5.4820">
    <property type="match status" value="1"/>
</dbReference>
<dbReference type="AlphaFoldDB" id="A0A1D1VW64"/>
<dbReference type="Pfam" id="PF00017">
    <property type="entry name" value="SH2"/>
    <property type="match status" value="1"/>
</dbReference>
<evidence type="ECO:0000256" key="2">
    <source>
        <dbReference type="ARBA" id="ARBA00004316"/>
    </source>
</evidence>
<keyword evidence="5 12" id="KW-0547">Nucleotide-binding</keyword>
<reference evidence="15 16" key="1">
    <citation type="journal article" date="2016" name="Nat. Commun.">
        <title>Extremotolerant tardigrade genome and improved radiotolerance of human cultured cells by tardigrade-unique protein.</title>
        <authorList>
            <person name="Hashimoto T."/>
            <person name="Horikawa D.D."/>
            <person name="Saito Y."/>
            <person name="Kuwahara H."/>
            <person name="Kozuka-Hata H."/>
            <person name="Shin-I T."/>
            <person name="Minakuchi Y."/>
            <person name="Ohishi K."/>
            <person name="Motoyama A."/>
            <person name="Aizu T."/>
            <person name="Enomoto A."/>
            <person name="Kondo K."/>
            <person name="Tanaka S."/>
            <person name="Hara Y."/>
            <person name="Koshikawa S."/>
            <person name="Sagara H."/>
            <person name="Miura T."/>
            <person name="Yokobori S."/>
            <person name="Miyagawa K."/>
            <person name="Suzuki Y."/>
            <person name="Kubo T."/>
            <person name="Oyama M."/>
            <person name="Kohara Y."/>
            <person name="Fujiyama A."/>
            <person name="Arakawa K."/>
            <person name="Katayama T."/>
            <person name="Toyoda A."/>
            <person name="Kunieda T."/>
        </authorList>
    </citation>
    <scope>NUCLEOTIDE SEQUENCE [LARGE SCALE GENOMIC DNA]</scope>
    <source>
        <strain evidence="15 16">YOKOZUNA-1</strain>
    </source>
</reference>
<dbReference type="Gene3D" id="3.30.505.10">
    <property type="entry name" value="SH2 domain"/>
    <property type="match status" value="1"/>
</dbReference>
<evidence type="ECO:0000256" key="4">
    <source>
        <dbReference type="ARBA" id="ARBA00022737"/>
    </source>
</evidence>
<proteinExistence type="inferred from homology"/>
<keyword evidence="6 12" id="KW-0067">ATP-binding</keyword>
<evidence type="ECO:0000256" key="1">
    <source>
        <dbReference type="ARBA" id="ARBA00004245"/>
    </source>
</evidence>
<dbReference type="GO" id="GO:0004674">
    <property type="term" value="F:protein serine/threonine kinase activity"/>
    <property type="evidence" value="ECO:0007669"/>
    <property type="project" value="TreeGrafter"/>
</dbReference>
<evidence type="ECO:0000256" key="9">
    <source>
        <dbReference type="ARBA" id="ARBA00023212"/>
    </source>
</evidence>
<dbReference type="PRINTS" id="PR00193">
    <property type="entry name" value="MYOSINHEAVY"/>
</dbReference>
<feature type="binding site" evidence="12">
    <location>
        <begin position="123"/>
        <end position="130"/>
    </location>
    <ligand>
        <name>ATP</name>
        <dbReference type="ChEBI" id="CHEBI:30616"/>
    </ligand>
</feature>